<dbReference type="EC" id="3.1.4.52" evidence="2"/>
<keyword evidence="8 10" id="KW-0472">Membrane</keyword>
<evidence type="ECO:0000256" key="3">
    <source>
        <dbReference type="ARBA" id="ARBA00022475"/>
    </source>
</evidence>
<sequence length="524" mass="58404">MKRSRLIAGAVLLSCTAAVLPLMAMYLLGRSRSIETEQRHLTDYGNWTVMRANITLNDAIAALKDVEAQHWHDCSQAHIEAMRLYTMNHRAINEVGFFKDGYLVCTSWGVVEHPPARRPADYQIEGIGVHTRVIPLVTRGQPMIGFEYGSHNVLVDPIRMVDVLVDNEMTLALANSKGEVLATLNNPDPAVVRQAIDHPGPGAAGNFLYSSYRTPLWIAVAIEHRTYTHANFRRQQAMLLPLGFLMASLMVGLIAWALRRRLSPLSELEIAVKSKEFIPWYQPIVELATGRCIGAEALARWHRPDGTIVGANIFIPVAEQSELICLITDQIVEKTIADMYPFLSSETGLHIAINLCAEDVETGRPLPLLAELLRERRIPPDRIWLEVTERGFINATAARDTLMRAQAQGHVIAVDDFGTGYSNLGLLHSLPLNVLKIDKSFVDAIGTESATSTVIAHIIDMANELQLEIIAEGIETAAQAEYLRSRGVRYGQGWFFAKAMPREEFLAYYRLHKDKEVKSEPALT</sequence>
<evidence type="ECO:0000313" key="13">
    <source>
        <dbReference type="Proteomes" id="UP000321820"/>
    </source>
</evidence>
<dbReference type="InterPro" id="IPR035919">
    <property type="entry name" value="EAL_sf"/>
</dbReference>
<comment type="subcellular location">
    <subcellularLocation>
        <location evidence="1">Cell membrane</location>
        <topology evidence="1">Multi-pass membrane protein</topology>
    </subcellularLocation>
</comment>
<comment type="catalytic activity">
    <reaction evidence="9">
        <text>3',3'-c-di-GMP + H2O = 5'-phosphoguanylyl(3'-&gt;5')guanosine + H(+)</text>
        <dbReference type="Rhea" id="RHEA:24902"/>
        <dbReference type="ChEBI" id="CHEBI:15377"/>
        <dbReference type="ChEBI" id="CHEBI:15378"/>
        <dbReference type="ChEBI" id="CHEBI:58754"/>
        <dbReference type="ChEBI" id="CHEBI:58805"/>
        <dbReference type="EC" id="3.1.4.52"/>
    </reaction>
</comment>
<keyword evidence="3" id="KW-1003">Cell membrane</keyword>
<dbReference type="InterPro" id="IPR050706">
    <property type="entry name" value="Cyclic-di-GMP_PDE-like"/>
</dbReference>
<keyword evidence="5 10" id="KW-0812">Transmembrane</keyword>
<gene>
    <name evidence="12" type="ORF">FTW19_20800</name>
</gene>
<dbReference type="PANTHER" id="PTHR33121">
    <property type="entry name" value="CYCLIC DI-GMP PHOSPHODIESTERASE PDEF"/>
    <property type="match status" value="1"/>
</dbReference>
<dbReference type="AlphaFoldDB" id="A0A5B9EHA2"/>
<protein>
    <recommendedName>
        <fullName evidence="2">cyclic-guanylate-specific phosphodiesterase</fullName>
        <ecNumber evidence="2">3.1.4.52</ecNumber>
    </recommendedName>
</protein>
<feature type="transmembrane region" description="Helical" evidence="10">
    <location>
        <begin position="238"/>
        <end position="258"/>
    </location>
</feature>
<evidence type="ECO:0000256" key="10">
    <source>
        <dbReference type="SAM" id="Phobius"/>
    </source>
</evidence>
<evidence type="ECO:0000256" key="2">
    <source>
        <dbReference type="ARBA" id="ARBA00012282"/>
    </source>
</evidence>
<evidence type="ECO:0000256" key="1">
    <source>
        <dbReference type="ARBA" id="ARBA00004651"/>
    </source>
</evidence>
<dbReference type="PROSITE" id="PS50883">
    <property type="entry name" value="EAL"/>
    <property type="match status" value="1"/>
</dbReference>
<dbReference type="Pfam" id="PF12792">
    <property type="entry name" value="CSS-motif"/>
    <property type="match status" value="1"/>
</dbReference>
<dbReference type="InterPro" id="IPR024744">
    <property type="entry name" value="CSS-motif_dom"/>
</dbReference>
<evidence type="ECO:0000256" key="9">
    <source>
        <dbReference type="ARBA" id="ARBA00034290"/>
    </source>
</evidence>
<dbReference type="InterPro" id="IPR001633">
    <property type="entry name" value="EAL_dom"/>
</dbReference>
<dbReference type="SUPFAM" id="SSF141868">
    <property type="entry name" value="EAL domain-like"/>
    <property type="match status" value="1"/>
</dbReference>
<evidence type="ECO:0000313" key="12">
    <source>
        <dbReference type="EMBL" id="QEE30200.1"/>
    </source>
</evidence>
<dbReference type="KEGG" id="talb:FTW19_20800"/>
<feature type="domain" description="EAL" evidence="11">
    <location>
        <begin position="261"/>
        <end position="513"/>
    </location>
</feature>
<evidence type="ECO:0000256" key="4">
    <source>
        <dbReference type="ARBA" id="ARBA00022636"/>
    </source>
</evidence>
<keyword evidence="6" id="KW-0378">Hydrolase</keyword>
<dbReference type="GO" id="GO:0071111">
    <property type="term" value="F:cyclic-guanylate-specific phosphodiesterase activity"/>
    <property type="evidence" value="ECO:0007669"/>
    <property type="project" value="UniProtKB-EC"/>
</dbReference>
<dbReference type="Pfam" id="PF00563">
    <property type="entry name" value="EAL"/>
    <property type="match status" value="1"/>
</dbReference>
<evidence type="ECO:0000259" key="11">
    <source>
        <dbReference type="PROSITE" id="PS50883"/>
    </source>
</evidence>
<keyword evidence="7 10" id="KW-1133">Transmembrane helix</keyword>
<dbReference type="CDD" id="cd01948">
    <property type="entry name" value="EAL"/>
    <property type="match status" value="1"/>
</dbReference>
<evidence type="ECO:0000256" key="7">
    <source>
        <dbReference type="ARBA" id="ARBA00022989"/>
    </source>
</evidence>
<evidence type="ECO:0000256" key="8">
    <source>
        <dbReference type="ARBA" id="ARBA00023136"/>
    </source>
</evidence>
<keyword evidence="13" id="KW-1185">Reference proteome</keyword>
<dbReference type="GO" id="GO:0005886">
    <property type="term" value="C:plasma membrane"/>
    <property type="evidence" value="ECO:0007669"/>
    <property type="project" value="UniProtKB-SubCell"/>
</dbReference>
<dbReference type="PANTHER" id="PTHR33121:SF79">
    <property type="entry name" value="CYCLIC DI-GMP PHOSPHODIESTERASE PDED-RELATED"/>
    <property type="match status" value="1"/>
</dbReference>
<evidence type="ECO:0000256" key="6">
    <source>
        <dbReference type="ARBA" id="ARBA00022801"/>
    </source>
</evidence>
<accession>A0A5B9EHA2</accession>
<name>A0A5B9EHA2_9BACT</name>
<dbReference type="EMBL" id="CP042806">
    <property type="protein sequence ID" value="QEE30200.1"/>
    <property type="molecule type" value="Genomic_DNA"/>
</dbReference>
<dbReference type="OrthoDB" id="9814202at2"/>
<proteinExistence type="predicted"/>
<evidence type="ECO:0000256" key="5">
    <source>
        <dbReference type="ARBA" id="ARBA00022692"/>
    </source>
</evidence>
<dbReference type="Gene3D" id="3.20.20.450">
    <property type="entry name" value="EAL domain"/>
    <property type="match status" value="1"/>
</dbReference>
<keyword evidence="4" id="KW-0973">c-di-GMP</keyword>
<dbReference type="Proteomes" id="UP000321820">
    <property type="component" value="Chromosome"/>
</dbReference>
<reference evidence="12 13" key="1">
    <citation type="submission" date="2019-08" db="EMBL/GenBank/DDBJ databases">
        <title>Complete genome sequence of Terriglobus albidus strain ORNL.</title>
        <authorList>
            <person name="Podar M."/>
        </authorList>
    </citation>
    <scope>NUCLEOTIDE SEQUENCE [LARGE SCALE GENOMIC DNA]</scope>
    <source>
        <strain evidence="12 13">ORNL</strain>
    </source>
</reference>
<organism evidence="12 13">
    <name type="scientific">Terriglobus albidus</name>
    <dbReference type="NCBI Taxonomy" id="1592106"/>
    <lineage>
        <taxon>Bacteria</taxon>
        <taxon>Pseudomonadati</taxon>
        <taxon>Acidobacteriota</taxon>
        <taxon>Terriglobia</taxon>
        <taxon>Terriglobales</taxon>
        <taxon>Acidobacteriaceae</taxon>
        <taxon>Terriglobus</taxon>
    </lineage>
</organism>
<dbReference type="SMART" id="SM00052">
    <property type="entry name" value="EAL"/>
    <property type="match status" value="1"/>
</dbReference>